<accession>A0A128EIZ8</accession>
<feature type="signal peptide" evidence="1">
    <location>
        <begin position="1"/>
        <end position="22"/>
    </location>
</feature>
<reference evidence="2 3" key="1">
    <citation type="submission" date="2016-02" db="EMBL/GenBank/DDBJ databases">
        <authorList>
            <consortium name="Pathogen Informatics"/>
        </authorList>
    </citation>
    <scope>NUCLEOTIDE SEQUENCE [LARGE SCALE GENOMIC DNA]</scope>
    <source>
        <strain evidence="2 3">RC20</strain>
    </source>
</reference>
<name>A0A128EIZ8_9BACT</name>
<sequence length="421" mass="49022">MYRCKTSIKLVFILLFCLNLSASNTDNNQSNESFMILKGLNFEDEDPTNSSKIFEYLYDSTKNPEYLKEAIKIAFAYKSKNLGDIVEKGKVVLKDDDDYLRMRVAYLMENSKPDEALLIMKKMVKANPSAKNYSILGVVQDILNSNKEALVSFKKAYSIEQNDENLLRMVDLLLNKFGNVKEATTELETYKRLKGCSVLVCNVLSDIYKRNHNYPMLIKTYEDIYKSTKDTQYLDEIIKFYLINKDFNKTKNLLEKYDYNNKLLLEIYGFNKEFDKAIKKADELYKKSGDMEFLAIEAMFLYEKNGANLDKKILKDILNKFEKSMPNLDIAMLENYYGYLLIDHEIDVKKGINLVKKALLKEPNSPYFLDSLAWGHFKLNECKKADEVMKSIDKSEKEFFKSEEAKEHIKAIKKCLKGVEK</sequence>
<dbReference type="InterPro" id="IPR011990">
    <property type="entry name" value="TPR-like_helical_dom_sf"/>
</dbReference>
<evidence type="ECO:0000313" key="3">
    <source>
        <dbReference type="Proteomes" id="UP000069632"/>
    </source>
</evidence>
<evidence type="ECO:0000313" key="2">
    <source>
        <dbReference type="EMBL" id="CZE48352.1"/>
    </source>
</evidence>
<dbReference type="AlphaFoldDB" id="A0A128EIZ8"/>
<proteinExistence type="predicted"/>
<dbReference type="EMBL" id="FIZP01000007">
    <property type="protein sequence ID" value="CZE48352.1"/>
    <property type="molecule type" value="Genomic_DNA"/>
</dbReference>
<organism evidence="2 3">
    <name type="scientific">Campylobacter geochelonis</name>
    <dbReference type="NCBI Taxonomy" id="1780362"/>
    <lineage>
        <taxon>Bacteria</taxon>
        <taxon>Pseudomonadati</taxon>
        <taxon>Campylobacterota</taxon>
        <taxon>Epsilonproteobacteria</taxon>
        <taxon>Campylobacterales</taxon>
        <taxon>Campylobacteraceae</taxon>
        <taxon>Campylobacter</taxon>
    </lineage>
</organism>
<feature type="chain" id="PRO_5007281510" evidence="1">
    <location>
        <begin position="23"/>
        <end position="421"/>
    </location>
</feature>
<dbReference type="Gene3D" id="1.25.40.10">
    <property type="entry name" value="Tetratricopeptide repeat domain"/>
    <property type="match status" value="2"/>
</dbReference>
<dbReference type="OrthoDB" id="9766710at2"/>
<gene>
    <name evidence="2" type="ORF">ERS672216_01372</name>
</gene>
<dbReference type="Proteomes" id="UP000069632">
    <property type="component" value="Unassembled WGS sequence"/>
</dbReference>
<evidence type="ECO:0000256" key="1">
    <source>
        <dbReference type="SAM" id="SignalP"/>
    </source>
</evidence>
<protein>
    <submittedName>
        <fullName evidence="2">TPR repeat-containing protein</fullName>
    </submittedName>
</protein>
<dbReference type="RefSeq" id="WP_075540348.1">
    <property type="nucleotide sequence ID" value="NZ_CP053844.1"/>
</dbReference>
<keyword evidence="1" id="KW-0732">Signal</keyword>
<keyword evidence="3" id="KW-1185">Reference proteome</keyword>
<dbReference type="SUPFAM" id="SSF48452">
    <property type="entry name" value="TPR-like"/>
    <property type="match status" value="1"/>
</dbReference>